<evidence type="ECO:0000256" key="2">
    <source>
        <dbReference type="ARBA" id="ARBA00022801"/>
    </source>
</evidence>
<dbReference type="OrthoDB" id="1920326at2759"/>
<accession>A0A384JGH5</accession>
<keyword evidence="1" id="KW-0540">Nuclease</keyword>
<dbReference type="GO" id="GO:0005737">
    <property type="term" value="C:cytoplasm"/>
    <property type="evidence" value="ECO:0007669"/>
    <property type="project" value="TreeGrafter"/>
</dbReference>
<dbReference type="SMART" id="SM00474">
    <property type="entry name" value="35EXOc"/>
    <property type="match status" value="1"/>
</dbReference>
<evidence type="ECO:0000313" key="5">
    <source>
        <dbReference type="EMBL" id="ATZ49650.1"/>
    </source>
</evidence>
<evidence type="ECO:0000313" key="6">
    <source>
        <dbReference type="Proteomes" id="UP000001798"/>
    </source>
</evidence>
<protein>
    <recommendedName>
        <fullName evidence="4">3'-5' exonuclease domain-containing protein</fullName>
    </recommendedName>
</protein>
<dbReference type="Gene3D" id="3.30.420.10">
    <property type="entry name" value="Ribonuclease H-like superfamily/Ribonuclease H"/>
    <property type="match status" value="1"/>
</dbReference>
<keyword evidence="6" id="KW-1185">Reference proteome</keyword>
<dbReference type="EMBL" id="CP009809">
    <property type="protein sequence ID" value="ATZ49650.1"/>
    <property type="molecule type" value="Genomic_DNA"/>
</dbReference>
<dbReference type="PANTHER" id="PTHR13620">
    <property type="entry name" value="3-5 EXONUCLEASE"/>
    <property type="match status" value="1"/>
</dbReference>
<keyword evidence="2" id="KW-0378">Hydrolase</keyword>
<dbReference type="GO" id="GO:0008408">
    <property type="term" value="F:3'-5' exonuclease activity"/>
    <property type="evidence" value="ECO:0007669"/>
    <property type="project" value="InterPro"/>
</dbReference>
<proteinExistence type="predicted"/>
<dbReference type="InterPro" id="IPR002562">
    <property type="entry name" value="3'-5'_exonuclease_dom"/>
</dbReference>
<organism evidence="5 6">
    <name type="scientific">Botryotinia fuckeliana (strain B05.10)</name>
    <name type="common">Noble rot fungus</name>
    <name type="synonym">Botrytis cinerea</name>
    <dbReference type="NCBI Taxonomy" id="332648"/>
    <lineage>
        <taxon>Eukaryota</taxon>
        <taxon>Fungi</taxon>
        <taxon>Dikarya</taxon>
        <taxon>Ascomycota</taxon>
        <taxon>Pezizomycotina</taxon>
        <taxon>Leotiomycetes</taxon>
        <taxon>Helotiales</taxon>
        <taxon>Sclerotiniaceae</taxon>
        <taxon>Botrytis</taxon>
    </lineage>
</organism>
<dbReference type="AlphaFoldDB" id="A0A384JGH5"/>
<sequence length="664" mass="74336">MVNDWCASAQSSTLRRTTILYTNARVMLPGNHGAYTVRKSLRRPIMKNIASFIGKSNLASVEAMGSAIAGMSGKRASPVVSRSISSNSSRTWQPSHGIIFKDVSAPGSPRHLSTVSVAENEQNLEYHSYVEDSYVLANAHVESSTTQKVATMAEEESLEPGTAADVQEVADGQEIADEILEDPAKKELPISESTYQMTDELFKKAKNAEPETPESYWSHTLYRGPEKDGIPKKVKVHYCRSLQTTEQTLRQHFLGKKVLGFDIEWKAEARAHHGPKKNVSLIQLATEERIGLFHIALFPQVNASELVAPTLKKIMEDPEVTKVGVAISADCTRLRTHLNIDSVSIFELSHLHRLVKYTLSQEYDLINKRLVSLAKQVEEHLHLPLFKGGDVRASDWSRGLSIQQISYAASDSYAGYHLYDVLETKRQALNPAPPRPSHADQNEPIPLSHLPIQTPIKRKQTRRQVMQDPLPLEPDFSLEEPKVTIGSPIEAATEAGSEIEINDLVRKITSSESPIEIRRIRHVSDSKDLVRKVTSSEQSVKIRRIEPAPDSNDCEDSPVLLAADVLTTFYLETNTESKVSRLQLVPYFIWYHNAHISIPEIASICNNRDNRVIIKRILMVISTDKLPYEKHRLRDLLGGLSKNTAWENFRGLVEAVDTPDVCDD</sequence>
<dbReference type="VEuPathDB" id="FungiDB:Bcin05g00720"/>
<dbReference type="GO" id="GO:0006139">
    <property type="term" value="P:nucleobase-containing compound metabolic process"/>
    <property type="evidence" value="ECO:0007669"/>
    <property type="project" value="InterPro"/>
</dbReference>
<dbReference type="GO" id="GO:0005634">
    <property type="term" value="C:nucleus"/>
    <property type="evidence" value="ECO:0007669"/>
    <property type="project" value="TreeGrafter"/>
</dbReference>
<dbReference type="GeneID" id="5432580"/>
<dbReference type="InterPro" id="IPR051132">
    <property type="entry name" value="3-5_Exonuclease_domain"/>
</dbReference>
<dbReference type="RefSeq" id="XP_024548586.1">
    <property type="nucleotide sequence ID" value="XM_024692804.1"/>
</dbReference>
<dbReference type="FunFam" id="3.30.420.10:FF:000100">
    <property type="entry name" value="3'-5' exonuclease/helicase (Wrn), putative"/>
    <property type="match status" value="1"/>
</dbReference>
<reference evidence="5 6" key="2">
    <citation type="journal article" date="2012" name="Eukaryot. Cell">
        <title>Genome update of Botrytis cinerea strains B05.10 and T4.</title>
        <authorList>
            <person name="Staats M."/>
            <person name="van Kan J.A."/>
        </authorList>
    </citation>
    <scope>NUCLEOTIDE SEQUENCE [LARGE SCALE GENOMIC DNA]</scope>
    <source>
        <strain evidence="5 6">B05.10</strain>
    </source>
</reference>
<reference evidence="5 6" key="3">
    <citation type="journal article" date="2017" name="Mol. Plant Pathol.">
        <title>A gapless genome sequence of the fungus Botrytis cinerea.</title>
        <authorList>
            <person name="Van Kan J.A."/>
            <person name="Stassen J.H."/>
            <person name="Mosbach A."/>
            <person name="Van Der Lee T.A."/>
            <person name="Faino L."/>
            <person name="Farmer A.D."/>
            <person name="Papasotiriou D.G."/>
            <person name="Zhou S."/>
            <person name="Seidl M.F."/>
            <person name="Cottam E."/>
            <person name="Edel D."/>
            <person name="Hahn M."/>
            <person name="Schwartz D.C."/>
            <person name="Dietrich R.A."/>
            <person name="Widdison S."/>
            <person name="Scalliet G."/>
        </authorList>
    </citation>
    <scope>NUCLEOTIDE SEQUENCE [LARGE SCALE GENOMIC DNA]</scope>
    <source>
        <strain evidence="5 6">B05.10</strain>
    </source>
</reference>
<feature type="domain" description="3'-5' exonuclease" evidence="4">
    <location>
        <begin position="236"/>
        <end position="427"/>
    </location>
</feature>
<dbReference type="InterPro" id="IPR012337">
    <property type="entry name" value="RNaseH-like_sf"/>
</dbReference>
<evidence type="ECO:0000256" key="1">
    <source>
        <dbReference type="ARBA" id="ARBA00022722"/>
    </source>
</evidence>
<reference evidence="5 6" key="1">
    <citation type="journal article" date="2011" name="PLoS Genet.">
        <title>Genomic analysis of the necrotrophic fungal pathogens Sclerotinia sclerotiorum and Botrytis cinerea.</title>
        <authorList>
            <person name="Amselem J."/>
            <person name="Cuomo C.A."/>
            <person name="van Kan J.A."/>
            <person name="Viaud M."/>
            <person name="Benito E.P."/>
            <person name="Couloux A."/>
            <person name="Coutinho P.M."/>
            <person name="de Vries R.P."/>
            <person name="Dyer P.S."/>
            <person name="Fillinger S."/>
            <person name="Fournier E."/>
            <person name="Gout L."/>
            <person name="Hahn M."/>
            <person name="Kohn L."/>
            <person name="Lapalu N."/>
            <person name="Plummer K.M."/>
            <person name="Pradier J.M."/>
            <person name="Quevillon E."/>
            <person name="Sharon A."/>
            <person name="Simon A."/>
            <person name="ten Have A."/>
            <person name="Tudzynski B."/>
            <person name="Tudzynski P."/>
            <person name="Wincker P."/>
            <person name="Andrew M."/>
            <person name="Anthouard V."/>
            <person name="Beever R.E."/>
            <person name="Beffa R."/>
            <person name="Benoit I."/>
            <person name="Bouzid O."/>
            <person name="Brault B."/>
            <person name="Chen Z."/>
            <person name="Choquer M."/>
            <person name="Collemare J."/>
            <person name="Cotton P."/>
            <person name="Danchin E.G."/>
            <person name="Da Silva C."/>
            <person name="Gautier A."/>
            <person name="Giraud C."/>
            <person name="Giraud T."/>
            <person name="Gonzalez C."/>
            <person name="Grossetete S."/>
            <person name="Guldener U."/>
            <person name="Henrissat B."/>
            <person name="Howlett B.J."/>
            <person name="Kodira C."/>
            <person name="Kretschmer M."/>
            <person name="Lappartient A."/>
            <person name="Leroch M."/>
            <person name="Levis C."/>
            <person name="Mauceli E."/>
            <person name="Neuveglise C."/>
            <person name="Oeser B."/>
            <person name="Pearson M."/>
            <person name="Poulain J."/>
            <person name="Poussereau N."/>
            <person name="Quesneville H."/>
            <person name="Rascle C."/>
            <person name="Schumacher J."/>
            <person name="Segurens B."/>
            <person name="Sexton A."/>
            <person name="Silva E."/>
            <person name="Sirven C."/>
            <person name="Soanes D.M."/>
            <person name="Talbot N.J."/>
            <person name="Templeton M."/>
            <person name="Yandava C."/>
            <person name="Yarden O."/>
            <person name="Zeng Q."/>
            <person name="Rollins J.A."/>
            <person name="Lebrun M.H."/>
            <person name="Dickman M."/>
        </authorList>
    </citation>
    <scope>NUCLEOTIDE SEQUENCE [LARGE SCALE GENOMIC DNA]</scope>
    <source>
        <strain evidence="5 6">B05.10</strain>
    </source>
</reference>
<dbReference type="KEGG" id="bfu:BCIN_05g00720"/>
<dbReference type="CDD" id="cd06141">
    <property type="entry name" value="WRN_exo"/>
    <property type="match status" value="1"/>
</dbReference>
<dbReference type="Proteomes" id="UP000001798">
    <property type="component" value="Chromosome 5"/>
</dbReference>
<dbReference type="Pfam" id="PF01612">
    <property type="entry name" value="DNA_pol_A_exo1"/>
    <property type="match status" value="1"/>
</dbReference>
<dbReference type="SUPFAM" id="SSF53098">
    <property type="entry name" value="Ribonuclease H-like"/>
    <property type="match status" value="1"/>
</dbReference>
<name>A0A384JGH5_BOTFB</name>
<gene>
    <name evidence="5" type="ORF">BCIN_05g00720</name>
</gene>
<dbReference type="PANTHER" id="PTHR13620:SF104">
    <property type="entry name" value="EXONUCLEASE 3'-5' DOMAIN-CONTAINING PROTEIN 2"/>
    <property type="match status" value="1"/>
</dbReference>
<evidence type="ECO:0000256" key="3">
    <source>
        <dbReference type="SAM" id="MobiDB-lite"/>
    </source>
</evidence>
<feature type="region of interest" description="Disordered" evidence="3">
    <location>
        <begin position="429"/>
        <end position="464"/>
    </location>
</feature>
<dbReference type="GO" id="GO:0003676">
    <property type="term" value="F:nucleic acid binding"/>
    <property type="evidence" value="ECO:0007669"/>
    <property type="project" value="InterPro"/>
</dbReference>
<dbReference type="InterPro" id="IPR036397">
    <property type="entry name" value="RNaseH_sf"/>
</dbReference>
<evidence type="ECO:0000259" key="4">
    <source>
        <dbReference type="SMART" id="SM00474"/>
    </source>
</evidence>